<organism evidence="11 12">
    <name type="scientific">Gnomoniopsis smithogilvyi</name>
    <dbReference type="NCBI Taxonomy" id="1191159"/>
    <lineage>
        <taxon>Eukaryota</taxon>
        <taxon>Fungi</taxon>
        <taxon>Dikarya</taxon>
        <taxon>Ascomycota</taxon>
        <taxon>Pezizomycotina</taxon>
        <taxon>Sordariomycetes</taxon>
        <taxon>Sordariomycetidae</taxon>
        <taxon>Diaporthales</taxon>
        <taxon>Gnomoniaceae</taxon>
        <taxon>Gnomoniopsis</taxon>
    </lineage>
</organism>
<evidence type="ECO:0000313" key="12">
    <source>
        <dbReference type="Proteomes" id="UP001140453"/>
    </source>
</evidence>
<dbReference type="GO" id="GO:0003712">
    <property type="term" value="F:transcription coregulator activity"/>
    <property type="evidence" value="ECO:0007669"/>
    <property type="project" value="InterPro"/>
</dbReference>
<evidence type="ECO:0000256" key="7">
    <source>
        <dbReference type="ARBA" id="ARBA00023242"/>
    </source>
</evidence>
<keyword evidence="6 9" id="KW-0804">Transcription</keyword>
<dbReference type="GO" id="GO:0000978">
    <property type="term" value="F:RNA polymerase II cis-regulatory region sequence-specific DNA binding"/>
    <property type="evidence" value="ECO:0007669"/>
    <property type="project" value="TreeGrafter"/>
</dbReference>
<sequence>MDELRVLEQTRLRLQNLTHSLASFKHDLQMNNPLPNPQSLQASAVILKGHTTYLLDHLNKQSSLFQRLAVHPSSNYPGRTQEAVQTQLLRKKLDPQIELLVEAARDEALAAGISPDKSFVSQERLLAEQEREKAMRRQAKFGFSMGDEADEGSEDEGSSEDSSGGEDEGGDRVNEPIGLGDVWVDCAAWSRQRLAKFATEEGESLYTAEEREMGIENVRTGLRRSLEEEEESDEEDEDEEDGEGDTAMRDSAPAAAPSSGQTAGQPGLGGVGQNVLFNRPEEDAKEWMMALAAYGARGEDVSAPMMGGAGYFPPRR</sequence>
<dbReference type="GO" id="GO:0016592">
    <property type="term" value="C:mediator complex"/>
    <property type="evidence" value="ECO:0007669"/>
    <property type="project" value="InterPro"/>
</dbReference>
<comment type="caution">
    <text evidence="11">The sequence shown here is derived from an EMBL/GenBank/DDBJ whole genome shotgun (WGS) entry which is preliminary data.</text>
</comment>
<dbReference type="PANTHER" id="PTHR13074">
    <property type="entry name" value="MEDIATOR OF RNA POLYMERASE II TRANSCRIPTION SUBUNIT 8"/>
    <property type="match status" value="1"/>
</dbReference>
<evidence type="ECO:0000256" key="4">
    <source>
        <dbReference type="ARBA" id="ARBA00023015"/>
    </source>
</evidence>
<keyword evidence="12" id="KW-1185">Reference proteome</keyword>
<dbReference type="AlphaFoldDB" id="A0A9W8Z069"/>
<dbReference type="Gene3D" id="6.10.250.2610">
    <property type="match status" value="1"/>
</dbReference>
<dbReference type="InterPro" id="IPR019364">
    <property type="entry name" value="Mediatior_Med8_fun/met"/>
</dbReference>
<keyword evidence="4 9" id="KW-0805">Transcription regulation</keyword>
<feature type="compositionally biased region" description="Acidic residues" evidence="10">
    <location>
        <begin position="227"/>
        <end position="244"/>
    </location>
</feature>
<evidence type="ECO:0000256" key="5">
    <source>
        <dbReference type="ARBA" id="ARBA00023159"/>
    </source>
</evidence>
<protein>
    <recommendedName>
        <fullName evidence="3 9">Mediator of RNA polymerase II transcription subunit 8</fullName>
    </recommendedName>
    <alternativeName>
        <fullName evidence="8 9">Mediator complex subunit 8</fullName>
    </alternativeName>
</protein>
<dbReference type="PANTHER" id="PTHR13074:SF9">
    <property type="entry name" value="MEDIATOR OF RNA POLYMERASE II TRANSCRIPTION SUBUNIT 8"/>
    <property type="match status" value="1"/>
</dbReference>
<comment type="similarity">
    <text evidence="2 9">Belongs to the Mediator complex subunit 8 family.</text>
</comment>
<reference evidence="11" key="1">
    <citation type="submission" date="2022-10" db="EMBL/GenBank/DDBJ databases">
        <title>Tapping the CABI collections for fungal endophytes: first genome assemblies for Collariella, Neodidymelliopsis, Ascochyta clinopodiicola, Didymella pomorum, Didymosphaeria variabile, Neocosmospora piperis and Neocucurbitaria cava.</title>
        <authorList>
            <person name="Hill R."/>
        </authorList>
    </citation>
    <scope>NUCLEOTIDE SEQUENCE</scope>
    <source>
        <strain evidence="11">IMI 355082</strain>
    </source>
</reference>
<dbReference type="GO" id="GO:0006357">
    <property type="term" value="P:regulation of transcription by RNA polymerase II"/>
    <property type="evidence" value="ECO:0007669"/>
    <property type="project" value="InterPro"/>
</dbReference>
<evidence type="ECO:0000256" key="6">
    <source>
        <dbReference type="ARBA" id="ARBA00023163"/>
    </source>
</evidence>
<comment type="subcellular location">
    <subcellularLocation>
        <location evidence="1 9">Nucleus</location>
    </subcellularLocation>
</comment>
<dbReference type="EMBL" id="JAPEVB010000002">
    <property type="protein sequence ID" value="KAJ4394087.1"/>
    <property type="molecule type" value="Genomic_DNA"/>
</dbReference>
<dbReference type="Pfam" id="PF10232">
    <property type="entry name" value="Med8"/>
    <property type="match status" value="1"/>
</dbReference>
<comment type="subunit">
    <text evidence="9">Component of the Mediator complex.</text>
</comment>
<evidence type="ECO:0000256" key="1">
    <source>
        <dbReference type="ARBA" id="ARBA00004123"/>
    </source>
</evidence>
<feature type="region of interest" description="Disordered" evidence="10">
    <location>
        <begin position="142"/>
        <end position="177"/>
    </location>
</feature>
<evidence type="ECO:0000256" key="2">
    <source>
        <dbReference type="ARBA" id="ARBA00005716"/>
    </source>
</evidence>
<evidence type="ECO:0000256" key="8">
    <source>
        <dbReference type="ARBA" id="ARBA00031261"/>
    </source>
</evidence>
<dbReference type="Gene3D" id="1.20.58.1710">
    <property type="match status" value="1"/>
</dbReference>
<evidence type="ECO:0000256" key="3">
    <source>
        <dbReference type="ARBA" id="ARBA00020637"/>
    </source>
</evidence>
<keyword evidence="7 9" id="KW-0539">Nucleus</keyword>
<evidence type="ECO:0000313" key="11">
    <source>
        <dbReference type="EMBL" id="KAJ4394087.1"/>
    </source>
</evidence>
<gene>
    <name evidence="9 11" type="primary">MED8</name>
    <name evidence="11" type="ORF">N0V93_003304</name>
</gene>
<proteinExistence type="inferred from homology"/>
<keyword evidence="5 9" id="KW-0010">Activator</keyword>
<feature type="region of interest" description="Disordered" evidence="10">
    <location>
        <begin position="217"/>
        <end position="277"/>
    </location>
</feature>
<accession>A0A9W8Z069</accession>
<evidence type="ECO:0000256" key="10">
    <source>
        <dbReference type="SAM" id="MobiDB-lite"/>
    </source>
</evidence>
<name>A0A9W8Z069_9PEZI</name>
<dbReference type="OrthoDB" id="5329317at2759"/>
<feature type="compositionally biased region" description="Acidic residues" evidence="10">
    <location>
        <begin position="147"/>
        <end position="169"/>
    </location>
</feature>
<evidence type="ECO:0000256" key="9">
    <source>
        <dbReference type="RuleBase" id="RU364144"/>
    </source>
</evidence>
<dbReference type="Proteomes" id="UP001140453">
    <property type="component" value="Unassembled WGS sequence"/>
</dbReference>
<comment type="function">
    <text evidence="9">Component of the Mediator complex, a coactivator involved in the regulated transcription of nearly all RNA polymerase II-dependent genes. Mediator functions as a bridge to convey information from gene-specific regulatory proteins to the basal RNA polymerase II transcription machinery. Mediator is recruited to promoters by direct interactions with regulatory proteins and serves as a scaffold for the assembly of a functional preinitiation complex with RNA polymerase II and the general transcription factors.</text>
</comment>
<dbReference type="GO" id="GO:0070847">
    <property type="term" value="C:core mediator complex"/>
    <property type="evidence" value="ECO:0007669"/>
    <property type="project" value="TreeGrafter"/>
</dbReference>